<evidence type="ECO:0000313" key="2">
    <source>
        <dbReference type="WBParaSite" id="jg2501"/>
    </source>
</evidence>
<name>A0A915E1X7_9BILA</name>
<accession>A0A915E1X7</accession>
<sequence>MLSEETVKRSKLEHDLKATNAEWMKRRGRLEPRTAIDHCERCKFGPLGITVDSNNRSKHWEVLWEKPDFEEFKKLALEGSSIPSAYNKARKFGNSVVVPRGFTPDQKIVLRAICSFIPVDCEEESSLL</sequence>
<evidence type="ECO:0000313" key="1">
    <source>
        <dbReference type="Proteomes" id="UP000887574"/>
    </source>
</evidence>
<protein>
    <submittedName>
        <fullName evidence="2">Uncharacterized protein</fullName>
    </submittedName>
</protein>
<dbReference type="Proteomes" id="UP000887574">
    <property type="component" value="Unplaced"/>
</dbReference>
<keyword evidence="1" id="KW-1185">Reference proteome</keyword>
<organism evidence="1 2">
    <name type="scientific">Ditylenchus dipsaci</name>
    <dbReference type="NCBI Taxonomy" id="166011"/>
    <lineage>
        <taxon>Eukaryota</taxon>
        <taxon>Metazoa</taxon>
        <taxon>Ecdysozoa</taxon>
        <taxon>Nematoda</taxon>
        <taxon>Chromadorea</taxon>
        <taxon>Rhabditida</taxon>
        <taxon>Tylenchina</taxon>
        <taxon>Tylenchomorpha</taxon>
        <taxon>Sphaerularioidea</taxon>
        <taxon>Anguinidae</taxon>
        <taxon>Anguininae</taxon>
        <taxon>Ditylenchus</taxon>
    </lineage>
</organism>
<dbReference type="AlphaFoldDB" id="A0A915E1X7"/>
<proteinExistence type="predicted"/>
<dbReference type="WBParaSite" id="jg2501">
    <property type="protein sequence ID" value="jg2501"/>
    <property type="gene ID" value="jg2501"/>
</dbReference>
<reference evidence="2" key="1">
    <citation type="submission" date="2022-11" db="UniProtKB">
        <authorList>
            <consortium name="WormBaseParasite"/>
        </authorList>
    </citation>
    <scope>IDENTIFICATION</scope>
</reference>